<protein>
    <recommendedName>
        <fullName evidence="5">Centrosomal protein of 120 kDa</fullName>
    </recommendedName>
</protein>
<evidence type="ECO:0008006" key="5">
    <source>
        <dbReference type="Google" id="ProtNLM"/>
    </source>
</evidence>
<dbReference type="EMBL" id="CAJNNW010034306">
    <property type="protein sequence ID" value="CAE8722271.1"/>
    <property type="molecule type" value="Genomic_DNA"/>
</dbReference>
<accession>A0A813L9H8</accession>
<feature type="region of interest" description="Disordered" evidence="2">
    <location>
        <begin position="280"/>
        <end position="318"/>
    </location>
</feature>
<evidence type="ECO:0000313" key="4">
    <source>
        <dbReference type="Proteomes" id="UP000626109"/>
    </source>
</evidence>
<feature type="region of interest" description="Disordered" evidence="2">
    <location>
        <begin position="799"/>
        <end position="857"/>
    </location>
</feature>
<dbReference type="PANTHER" id="PTHR21574:SF0">
    <property type="entry name" value="CENTROSOMAL PROTEIN OF 120 KDA"/>
    <property type="match status" value="1"/>
</dbReference>
<reference evidence="3" key="1">
    <citation type="submission" date="2021-02" db="EMBL/GenBank/DDBJ databases">
        <authorList>
            <person name="Dougan E. K."/>
            <person name="Rhodes N."/>
            <person name="Thang M."/>
            <person name="Chan C."/>
        </authorList>
    </citation>
    <scope>NUCLEOTIDE SEQUENCE</scope>
</reference>
<gene>
    <name evidence="3" type="ORF">PGLA2088_LOCUS42423</name>
</gene>
<keyword evidence="1" id="KW-0175">Coiled coil</keyword>
<feature type="compositionally biased region" description="Polar residues" evidence="2">
    <location>
        <begin position="740"/>
        <end position="753"/>
    </location>
</feature>
<name>A0A813L9H8_POLGL</name>
<evidence type="ECO:0000256" key="2">
    <source>
        <dbReference type="SAM" id="MobiDB-lite"/>
    </source>
</evidence>
<feature type="region of interest" description="Disordered" evidence="2">
    <location>
        <begin position="733"/>
        <end position="758"/>
    </location>
</feature>
<feature type="coiled-coil region" evidence="1">
    <location>
        <begin position="585"/>
        <end position="616"/>
    </location>
</feature>
<evidence type="ECO:0000313" key="3">
    <source>
        <dbReference type="EMBL" id="CAE8722271.1"/>
    </source>
</evidence>
<feature type="compositionally biased region" description="Polar residues" evidence="2">
    <location>
        <begin position="844"/>
        <end position="853"/>
    </location>
</feature>
<comment type="caution">
    <text evidence="3">The sequence shown here is derived from an EMBL/GenBank/DDBJ whole genome shotgun (WGS) entry which is preliminary data.</text>
</comment>
<sequence>MDRVVVVLRVRSPGECAVQLLPPPDKHHPSAHWMEKLAALLRPLGESGDAFRCCLAGTLPEVAAHLWRHQTLWMQLSPSEAPYVGWVPDARHLALPLQELWHEESAMSSGLASGHFQSSAMLEEDAGAGKPGGFLVELSLEALRGNVDEETRPELFASFVLTLTPTEEALAGRTLVLSCNGVEQQLQGKVRHTLVLVDSWAEVAQAVYELDAFVFEELKGPAASTKGPLDLSGLAAAAADRSDDGSDEVSAVVTAGSPLLGRVRFTATIELLRWGSRTRESAGASGSGVEDEEEGDEAPARHPSPSGGPDREGGSGPRLWRVSLEAQSLKLSSCSATVFAAYSYGPLLLGVGPGASAATSVHASRRGPTQSPFFRTSPPVLARKNATAHLPRGFAAYTLVASREELQAALEEPLHVELWQRDAYRKDSLLGLAEISPGSAFDRPLQRSSRLPSMVMGFRVLDQFCDVAGAEENSPASIGEMRVLFFLEDLGPSPAVAAAVASSYSATPSVAFSLPHQFGFPDPHRPVTETKAIGGDTQPEEAPDIMSQAPGASAARDVVEGLKAIRKSPAYSAAYALEVWRRQEEERARARLAESEAELREHLEEEHRQRELARAQEFRQRQTEFRDLEVRAKKKLLELQQREAVVAQELKRAKAFTEEATRRADSAILSVEEAVRWQRAELSSSELEHGAKHRRWETKLQQLETELQDAETELKLEKSKNLQLMKDELEAVEPPHGAQRTAQLRTTSSTANELAQRHESGQLRMQLCEQELRCATLEASRDHFRRKVEELCKRLLQEPGQVRQSSRVDSEKKKEKRSLSLSESGSPPAPLRTPSPSREHSAGKLNQSSNSPTFLPPNLAWLQQQRAELLESGFYSDVDPAIQALDAKLKQAQEAQL</sequence>
<evidence type="ECO:0000256" key="1">
    <source>
        <dbReference type="SAM" id="Coils"/>
    </source>
</evidence>
<proteinExistence type="predicted"/>
<dbReference type="GO" id="GO:0010564">
    <property type="term" value="P:regulation of cell cycle process"/>
    <property type="evidence" value="ECO:0007669"/>
    <property type="project" value="TreeGrafter"/>
</dbReference>
<dbReference type="AlphaFoldDB" id="A0A813L9H8"/>
<dbReference type="InterPro" id="IPR039893">
    <property type="entry name" value="CEP120-like"/>
</dbReference>
<organism evidence="3 4">
    <name type="scientific">Polarella glacialis</name>
    <name type="common">Dinoflagellate</name>
    <dbReference type="NCBI Taxonomy" id="89957"/>
    <lineage>
        <taxon>Eukaryota</taxon>
        <taxon>Sar</taxon>
        <taxon>Alveolata</taxon>
        <taxon>Dinophyceae</taxon>
        <taxon>Suessiales</taxon>
        <taxon>Suessiaceae</taxon>
        <taxon>Polarella</taxon>
    </lineage>
</organism>
<dbReference type="PANTHER" id="PTHR21574">
    <property type="entry name" value="CENTROSOMAL PROTEIN OF 120 KDA"/>
    <property type="match status" value="1"/>
</dbReference>
<dbReference type="Proteomes" id="UP000626109">
    <property type="component" value="Unassembled WGS sequence"/>
</dbReference>
<dbReference type="GO" id="GO:0005815">
    <property type="term" value="C:microtubule organizing center"/>
    <property type="evidence" value="ECO:0007669"/>
    <property type="project" value="TreeGrafter"/>
</dbReference>
<feature type="coiled-coil region" evidence="1">
    <location>
        <begin position="693"/>
        <end position="727"/>
    </location>
</feature>